<feature type="modified residue" description="4-aspartylphosphate" evidence="3">
    <location>
        <position position="54"/>
    </location>
</feature>
<dbReference type="Gene3D" id="3.40.50.2300">
    <property type="match status" value="1"/>
</dbReference>
<dbReference type="SUPFAM" id="SSF52172">
    <property type="entry name" value="CheY-like"/>
    <property type="match status" value="1"/>
</dbReference>
<gene>
    <name evidence="6" type="ORF">ACFPK8_18040</name>
</gene>
<organism evidence="6 7">
    <name type="scientific">Brachybacterium tyrofermentans</name>
    <dbReference type="NCBI Taxonomy" id="47848"/>
    <lineage>
        <taxon>Bacteria</taxon>
        <taxon>Bacillati</taxon>
        <taxon>Actinomycetota</taxon>
        <taxon>Actinomycetes</taxon>
        <taxon>Micrococcales</taxon>
        <taxon>Dermabacteraceae</taxon>
        <taxon>Brachybacterium</taxon>
    </lineage>
</organism>
<feature type="domain" description="HTH luxR-type" evidence="4">
    <location>
        <begin position="137"/>
        <end position="202"/>
    </location>
</feature>
<dbReference type="PROSITE" id="PS50043">
    <property type="entry name" value="HTH_LUXR_2"/>
    <property type="match status" value="1"/>
</dbReference>
<keyword evidence="2" id="KW-0238">DNA-binding</keyword>
<keyword evidence="1 3" id="KW-0597">Phosphoprotein</keyword>
<proteinExistence type="predicted"/>
<dbReference type="RefSeq" id="WP_343922825.1">
    <property type="nucleotide sequence ID" value="NZ_BAAAIR010000025.1"/>
</dbReference>
<evidence type="ECO:0000256" key="3">
    <source>
        <dbReference type="PROSITE-ProRule" id="PRU00169"/>
    </source>
</evidence>
<dbReference type="InterPro" id="IPR058245">
    <property type="entry name" value="NreC/VraR/RcsB-like_REC"/>
</dbReference>
<dbReference type="SUPFAM" id="SSF46894">
    <property type="entry name" value="C-terminal effector domain of the bipartite response regulators"/>
    <property type="match status" value="1"/>
</dbReference>
<dbReference type="Pfam" id="PF00072">
    <property type="entry name" value="Response_reg"/>
    <property type="match status" value="1"/>
</dbReference>
<evidence type="ECO:0000313" key="6">
    <source>
        <dbReference type="EMBL" id="MFC5299418.1"/>
    </source>
</evidence>
<evidence type="ECO:0000313" key="7">
    <source>
        <dbReference type="Proteomes" id="UP001595937"/>
    </source>
</evidence>
<dbReference type="SMART" id="SM00421">
    <property type="entry name" value="HTH_LUXR"/>
    <property type="match status" value="1"/>
</dbReference>
<dbReference type="Pfam" id="PF00196">
    <property type="entry name" value="GerE"/>
    <property type="match status" value="1"/>
</dbReference>
<dbReference type="Proteomes" id="UP001595937">
    <property type="component" value="Unassembled WGS sequence"/>
</dbReference>
<dbReference type="InterPro" id="IPR011006">
    <property type="entry name" value="CheY-like_superfamily"/>
</dbReference>
<sequence length="207" mass="21976">MIRVLLADDHAIVRRGLIAVLSAEDGLDVVGEAATPQEAVLLARSTAPDVVLLDLQFGVGQERGTDVIPALRQAASPPTVLVLTTYDNDQDVTAAMDAGAGGYLLKDSPAEELVAAVRRAADGAGTVDPRISQRLRERHLDTSLSARELEVLTLVAAGRTNAQIASDLFLSQATVKTHLVHVFDKLGVTRRTEAVARARATGMLRPE</sequence>
<comment type="caution">
    <text evidence="6">The sequence shown here is derived from an EMBL/GenBank/DDBJ whole genome shotgun (WGS) entry which is preliminary data.</text>
</comment>
<dbReference type="InterPro" id="IPR039420">
    <property type="entry name" value="WalR-like"/>
</dbReference>
<dbReference type="InterPro" id="IPR001789">
    <property type="entry name" value="Sig_transdc_resp-reg_receiver"/>
</dbReference>
<keyword evidence="7" id="KW-1185">Reference proteome</keyword>
<dbReference type="PROSITE" id="PS50110">
    <property type="entry name" value="RESPONSE_REGULATORY"/>
    <property type="match status" value="1"/>
</dbReference>
<dbReference type="CDD" id="cd06170">
    <property type="entry name" value="LuxR_C_like"/>
    <property type="match status" value="1"/>
</dbReference>
<dbReference type="CDD" id="cd17535">
    <property type="entry name" value="REC_NarL-like"/>
    <property type="match status" value="1"/>
</dbReference>
<dbReference type="PANTHER" id="PTHR43214">
    <property type="entry name" value="TWO-COMPONENT RESPONSE REGULATOR"/>
    <property type="match status" value="1"/>
</dbReference>
<dbReference type="SMART" id="SM00448">
    <property type="entry name" value="REC"/>
    <property type="match status" value="1"/>
</dbReference>
<evidence type="ECO:0000256" key="1">
    <source>
        <dbReference type="ARBA" id="ARBA00022553"/>
    </source>
</evidence>
<evidence type="ECO:0000259" key="4">
    <source>
        <dbReference type="PROSITE" id="PS50043"/>
    </source>
</evidence>
<dbReference type="PANTHER" id="PTHR43214:SF42">
    <property type="entry name" value="TRANSCRIPTIONAL REGULATORY PROTEIN DESR"/>
    <property type="match status" value="1"/>
</dbReference>
<evidence type="ECO:0000256" key="2">
    <source>
        <dbReference type="ARBA" id="ARBA00023125"/>
    </source>
</evidence>
<dbReference type="PROSITE" id="PS00622">
    <property type="entry name" value="HTH_LUXR_1"/>
    <property type="match status" value="1"/>
</dbReference>
<dbReference type="PRINTS" id="PR00038">
    <property type="entry name" value="HTHLUXR"/>
</dbReference>
<dbReference type="InterPro" id="IPR000792">
    <property type="entry name" value="Tscrpt_reg_LuxR_C"/>
</dbReference>
<dbReference type="InterPro" id="IPR016032">
    <property type="entry name" value="Sig_transdc_resp-reg_C-effctor"/>
</dbReference>
<protein>
    <submittedName>
        <fullName evidence="6">Response regulator</fullName>
    </submittedName>
</protein>
<evidence type="ECO:0000259" key="5">
    <source>
        <dbReference type="PROSITE" id="PS50110"/>
    </source>
</evidence>
<accession>A0ABW0FKW0</accession>
<reference evidence="7" key="1">
    <citation type="journal article" date="2019" name="Int. J. Syst. Evol. Microbiol.">
        <title>The Global Catalogue of Microorganisms (GCM) 10K type strain sequencing project: providing services to taxonomists for standard genome sequencing and annotation.</title>
        <authorList>
            <consortium name="The Broad Institute Genomics Platform"/>
            <consortium name="The Broad Institute Genome Sequencing Center for Infectious Disease"/>
            <person name="Wu L."/>
            <person name="Ma J."/>
        </authorList>
    </citation>
    <scope>NUCLEOTIDE SEQUENCE [LARGE SCALE GENOMIC DNA]</scope>
    <source>
        <strain evidence="7">CGMCC 1.16455</strain>
    </source>
</reference>
<dbReference type="EMBL" id="JBHSLN010000088">
    <property type="protein sequence ID" value="MFC5299418.1"/>
    <property type="molecule type" value="Genomic_DNA"/>
</dbReference>
<feature type="domain" description="Response regulatory" evidence="5">
    <location>
        <begin position="3"/>
        <end position="121"/>
    </location>
</feature>
<name>A0ABW0FKW0_9MICO</name>
<dbReference type="GeneID" id="303296472"/>